<keyword evidence="1" id="KW-0472">Membrane</keyword>
<accession>A0A554LIC6</accession>
<organism evidence="2 3">
    <name type="scientific">Candidatus Berkelbacteria bacterium Licking1014_85</name>
    <dbReference type="NCBI Taxonomy" id="2017148"/>
    <lineage>
        <taxon>Bacteria</taxon>
        <taxon>Candidatus Berkelbacteria</taxon>
    </lineage>
</organism>
<evidence type="ECO:0000313" key="3">
    <source>
        <dbReference type="Proteomes" id="UP000315589"/>
    </source>
</evidence>
<keyword evidence="1" id="KW-0812">Transmembrane</keyword>
<evidence type="ECO:0000313" key="2">
    <source>
        <dbReference type="EMBL" id="TSC92604.1"/>
    </source>
</evidence>
<dbReference type="EMBL" id="VMGI01000051">
    <property type="protein sequence ID" value="TSC92604.1"/>
    <property type="molecule type" value="Genomic_DNA"/>
</dbReference>
<reference evidence="2 3" key="1">
    <citation type="submission" date="2017-07" db="EMBL/GenBank/DDBJ databases">
        <title>Mechanisms for carbon and nitrogen cycling indicate functional differentiation within the Candidate Phyla Radiation.</title>
        <authorList>
            <person name="Danczak R.E."/>
            <person name="Johnston M.D."/>
            <person name="Kenah C."/>
            <person name="Slattery M."/>
            <person name="Wrighton K.C."/>
            <person name="Wilkins M.J."/>
        </authorList>
    </citation>
    <scope>NUCLEOTIDE SEQUENCE [LARGE SCALE GENOMIC DNA]</scope>
    <source>
        <strain evidence="2">Licking1014_85</strain>
    </source>
</reference>
<protein>
    <submittedName>
        <fullName evidence="2">Uncharacterized protein</fullName>
    </submittedName>
</protein>
<evidence type="ECO:0000256" key="1">
    <source>
        <dbReference type="SAM" id="Phobius"/>
    </source>
</evidence>
<sequence>MFKKQALKLIIGSCIICIIAVLFLAYFFSVPRSVEYFYTLRIGGDTPYRIQTEVKDFDGSTIFVGSKFYVYLVQKDIGWCVVGNCGMSGALVECMGGWFAGEVVVPSDERFGLTKEEVDTGKSIVVVADKDQKIVGIYPNYTIKNIPYILKNHRNLSDKFDFCYDTHMPKRWGK</sequence>
<comment type="caution">
    <text evidence="2">The sequence shown here is derived from an EMBL/GenBank/DDBJ whole genome shotgun (WGS) entry which is preliminary data.</text>
</comment>
<proteinExistence type="predicted"/>
<gene>
    <name evidence="2" type="ORF">CEN91_398</name>
</gene>
<dbReference type="Proteomes" id="UP000315589">
    <property type="component" value="Unassembled WGS sequence"/>
</dbReference>
<keyword evidence="1" id="KW-1133">Transmembrane helix</keyword>
<dbReference type="AlphaFoldDB" id="A0A554LIC6"/>
<name>A0A554LIC6_9BACT</name>
<feature type="transmembrane region" description="Helical" evidence="1">
    <location>
        <begin position="7"/>
        <end position="28"/>
    </location>
</feature>